<dbReference type="GO" id="GO:0071555">
    <property type="term" value="P:cell wall organization"/>
    <property type="evidence" value="ECO:0007669"/>
    <property type="project" value="UniProtKB-KW"/>
</dbReference>
<reference evidence="12 13" key="1">
    <citation type="submission" date="2015-06" db="EMBL/GenBank/DDBJ databases">
        <title>Talaromyces atroroseus IBT 11181 draft genome.</title>
        <authorList>
            <person name="Rasmussen K.B."/>
            <person name="Rasmussen S."/>
            <person name="Petersen B."/>
            <person name="Sicheritz-Ponten T."/>
            <person name="Mortensen U.H."/>
            <person name="Thrane U."/>
        </authorList>
    </citation>
    <scope>NUCLEOTIDE SEQUENCE [LARGE SCALE GENOMIC DNA]</scope>
    <source>
        <strain evidence="12 13">IBT 11181</strain>
    </source>
</reference>
<dbReference type="EMBL" id="LFMY01000004">
    <property type="protein sequence ID" value="OKL60948.1"/>
    <property type="molecule type" value="Genomic_DNA"/>
</dbReference>
<dbReference type="InterPro" id="IPR012334">
    <property type="entry name" value="Pectin_lyas_fold"/>
</dbReference>
<keyword evidence="9" id="KW-0961">Cell wall biogenesis/degradation</keyword>
<evidence type="ECO:0000256" key="9">
    <source>
        <dbReference type="ARBA" id="ARBA00023316"/>
    </source>
</evidence>
<dbReference type="OrthoDB" id="2268901at2759"/>
<evidence type="ECO:0000256" key="1">
    <source>
        <dbReference type="ARBA" id="ARBA00004613"/>
    </source>
</evidence>
<comment type="subcellular location">
    <subcellularLocation>
        <location evidence="1">Secreted</location>
    </subcellularLocation>
</comment>
<name>A0A225AUH3_TALAT</name>
<comment type="caution">
    <text evidence="12">The sequence shown here is derived from an EMBL/GenBank/DDBJ whole genome shotgun (WGS) entry which is preliminary data.</text>
</comment>
<evidence type="ECO:0000256" key="10">
    <source>
        <dbReference type="RuleBase" id="RU361169"/>
    </source>
</evidence>
<evidence type="ECO:0000256" key="7">
    <source>
        <dbReference type="ARBA" id="ARBA00023180"/>
    </source>
</evidence>
<keyword evidence="4 11" id="KW-0732">Signal</keyword>
<keyword evidence="5 10" id="KW-0378">Hydrolase</keyword>
<sequence length="437" mass="46473">MALFSLFLASISFLAYASAQLSGSVGPLTSITNKKETALCNVVDYGAVADNSTDLGPALKSAFEACIDGGLVYIPSGDYLLETWVTLSGGSAWALQIDGIIYRGGTDGGNMIYIEHATDFELFSSTSSGAVQGSGYLYHIDGNISGPRILRLYEVTDFSVHDIALTDSPSFHFTMDTCTNGEVYNMAIRGGNEGGLDGIDVWGDNIWIHDSPAENILVEDIYCNMSGGCAIGSLALDTSISNIQYRNIYTWSSNQMMMIKSNEGSGTVENVVFENFIGILCENFLFLCILLTYWSSQTAAGGEGVTLTNITFSSWTGTEANGALRGPVRVVCSSTNPCTDITISDFAMWTETGDTQWYLCESAYGSGFCLKPDSGSLTSYTTTTTVSTAPTGYSAPTMAADLATGFGTTRSIPIPTIPTSFFPGATPISSLAADIYH</sequence>
<keyword evidence="7" id="KW-0325">Glycoprotein</keyword>
<evidence type="ECO:0000256" key="11">
    <source>
        <dbReference type="SAM" id="SignalP"/>
    </source>
</evidence>
<dbReference type="GO" id="GO:0046576">
    <property type="term" value="F:rhamnogalacturonan alpha-L-rhamnopyranosyl-(1-&gt;4)-alpha-D-galactopyranosyluronide lyase activity"/>
    <property type="evidence" value="ECO:0007669"/>
    <property type="project" value="UniProtKB-ARBA"/>
</dbReference>
<evidence type="ECO:0000256" key="8">
    <source>
        <dbReference type="ARBA" id="ARBA00023295"/>
    </source>
</evidence>
<dbReference type="GO" id="GO:0005576">
    <property type="term" value="C:extracellular region"/>
    <property type="evidence" value="ECO:0007669"/>
    <property type="project" value="UniProtKB-SubCell"/>
</dbReference>
<dbReference type="RefSeq" id="XP_020121069.1">
    <property type="nucleotide sequence ID" value="XM_020265522.1"/>
</dbReference>
<dbReference type="PANTHER" id="PTHR31736">
    <property type="match status" value="1"/>
</dbReference>
<evidence type="ECO:0000256" key="6">
    <source>
        <dbReference type="ARBA" id="ARBA00023157"/>
    </source>
</evidence>
<keyword evidence="8 10" id="KW-0326">Glycosidase</keyword>
<dbReference type="InterPro" id="IPR011050">
    <property type="entry name" value="Pectin_lyase_fold/virulence"/>
</dbReference>
<protein>
    <submittedName>
        <fullName evidence="12">Putative rhamnogalacturonase B</fullName>
    </submittedName>
</protein>
<dbReference type="Pfam" id="PF00295">
    <property type="entry name" value="Glyco_hydro_28"/>
    <property type="match status" value="1"/>
</dbReference>
<organism evidence="12 13">
    <name type="scientific">Talaromyces atroroseus</name>
    <dbReference type="NCBI Taxonomy" id="1441469"/>
    <lineage>
        <taxon>Eukaryota</taxon>
        <taxon>Fungi</taxon>
        <taxon>Dikarya</taxon>
        <taxon>Ascomycota</taxon>
        <taxon>Pezizomycotina</taxon>
        <taxon>Eurotiomycetes</taxon>
        <taxon>Eurotiomycetidae</taxon>
        <taxon>Eurotiales</taxon>
        <taxon>Trichocomaceae</taxon>
        <taxon>Talaromyces</taxon>
        <taxon>Talaromyces sect. Trachyspermi</taxon>
    </lineage>
</organism>
<keyword evidence="6" id="KW-1015">Disulfide bond</keyword>
<evidence type="ECO:0000256" key="4">
    <source>
        <dbReference type="ARBA" id="ARBA00022729"/>
    </source>
</evidence>
<evidence type="ECO:0000256" key="3">
    <source>
        <dbReference type="ARBA" id="ARBA00022525"/>
    </source>
</evidence>
<dbReference type="AlphaFoldDB" id="A0A225AUH3"/>
<evidence type="ECO:0000256" key="2">
    <source>
        <dbReference type="ARBA" id="ARBA00008834"/>
    </source>
</evidence>
<dbReference type="STRING" id="1441469.A0A225AUH3"/>
<accession>A0A225AUH3</accession>
<dbReference type="Proteomes" id="UP000214365">
    <property type="component" value="Unassembled WGS sequence"/>
</dbReference>
<evidence type="ECO:0000313" key="13">
    <source>
        <dbReference type="Proteomes" id="UP000214365"/>
    </source>
</evidence>
<dbReference type="GO" id="GO:0005975">
    <property type="term" value="P:carbohydrate metabolic process"/>
    <property type="evidence" value="ECO:0007669"/>
    <property type="project" value="InterPro"/>
</dbReference>
<dbReference type="PANTHER" id="PTHR31736:SF19">
    <property type="entry name" value="PECTIN LYASE SUPERFAMILY PROTEIN-RELATED"/>
    <property type="match status" value="1"/>
</dbReference>
<dbReference type="InterPro" id="IPR000743">
    <property type="entry name" value="Glyco_hydro_28"/>
</dbReference>
<evidence type="ECO:0000256" key="5">
    <source>
        <dbReference type="ARBA" id="ARBA00022801"/>
    </source>
</evidence>
<feature type="chain" id="PRO_5013030801" evidence="11">
    <location>
        <begin position="20"/>
        <end position="437"/>
    </location>
</feature>
<dbReference type="SUPFAM" id="SSF51126">
    <property type="entry name" value="Pectin lyase-like"/>
    <property type="match status" value="1"/>
</dbReference>
<feature type="signal peptide" evidence="11">
    <location>
        <begin position="1"/>
        <end position="19"/>
    </location>
</feature>
<evidence type="ECO:0000313" key="12">
    <source>
        <dbReference type="EMBL" id="OKL60948.1"/>
    </source>
</evidence>
<dbReference type="Gene3D" id="2.160.20.10">
    <property type="entry name" value="Single-stranded right-handed beta-helix, Pectin lyase-like"/>
    <property type="match status" value="1"/>
</dbReference>
<keyword evidence="3" id="KW-0964">Secreted</keyword>
<dbReference type="GO" id="GO:0004650">
    <property type="term" value="F:polygalacturonase activity"/>
    <property type="evidence" value="ECO:0007669"/>
    <property type="project" value="InterPro"/>
</dbReference>
<comment type="similarity">
    <text evidence="2 10">Belongs to the glycosyl hydrolase 28 family.</text>
</comment>
<keyword evidence="13" id="KW-1185">Reference proteome</keyword>
<proteinExistence type="inferred from homology"/>
<gene>
    <name evidence="12" type="ORF">UA08_03243</name>
</gene>
<dbReference type="GeneID" id="31002998"/>